<feature type="compositionally biased region" description="Acidic residues" evidence="1">
    <location>
        <begin position="611"/>
        <end position="620"/>
    </location>
</feature>
<protein>
    <submittedName>
        <fullName evidence="2">Uncharacterized protein</fullName>
    </submittedName>
</protein>
<dbReference type="AlphaFoldDB" id="A0ABD2N848"/>
<evidence type="ECO:0000313" key="3">
    <source>
        <dbReference type="Proteomes" id="UP001516400"/>
    </source>
</evidence>
<keyword evidence="3" id="KW-1185">Reference proteome</keyword>
<accession>A0ABD2N848</accession>
<evidence type="ECO:0000256" key="1">
    <source>
        <dbReference type="SAM" id="MobiDB-lite"/>
    </source>
</evidence>
<feature type="compositionally biased region" description="Acidic residues" evidence="1">
    <location>
        <begin position="432"/>
        <end position="445"/>
    </location>
</feature>
<evidence type="ECO:0000313" key="2">
    <source>
        <dbReference type="EMBL" id="KAL3274833.1"/>
    </source>
</evidence>
<feature type="region of interest" description="Disordered" evidence="1">
    <location>
        <begin position="592"/>
        <end position="628"/>
    </location>
</feature>
<feature type="region of interest" description="Disordered" evidence="1">
    <location>
        <begin position="740"/>
        <end position="769"/>
    </location>
</feature>
<feature type="region of interest" description="Disordered" evidence="1">
    <location>
        <begin position="397"/>
        <end position="445"/>
    </location>
</feature>
<feature type="compositionally biased region" description="Basic residues" evidence="1">
    <location>
        <begin position="237"/>
        <end position="247"/>
    </location>
</feature>
<name>A0ABD2N848_9CUCU</name>
<sequence>MMSLNITVPEIAITPEAEEDDDNNFLNLAEALTDIEELFDESISTKNQCYRKKLRIKVSDNDGYNTALEDVEASDDEDTTIIKQHKHPIILDDLDMEEYTAEENQGVEKKSDVQYLNTQLSVTRSRRMSESFNNTFALTDVEEYDTDNDDQEDDIPDNEFHLDKGESVQTVKISDDLQDKNQLVGNEAYSPECPTPNTSTHFPISLFETADIVPPRKKPPTFSQIMKAKAKSNENKMRRRRRNKTCLRKFNDMKNSDESESTDTESKVPKNRKFILSMNSLQHESDIEEENKLSFPVCKKTFTRNTNLLQMPEFNINNLTDVEDVDCDIDIYRRRVSVDSTIFQKQLDEMASCYSFTKDKNEAKDIRNEQIQDDKLKRNESIKKEFDLSHNLIQNSLAIPTTDEAGGTDMENIDSNSENEETDPGVAGNSSDTEEEDMGDDEPIDIIDLPETTLPLATRLLIISEESKSLIPTMHILPLDDNLLTDSEAEKQSTEDECFDSFGDINDKDELRMLHSPSLPVFEGGSINVSEDCIYSKNAKSNIEEEATDIEDLDVDVSKNKEIKRPKSKYLMPTNISSAQLTDVEDLDMNDDKSGISPQVNTEIDEHTDLEALESSDEGDNESKLRKSKNNKKLSVPLLILPGHTDTEEVVGTTDDEITYSRAETATPFELRRELDQASSIQVNIENSSKIDYTAPEEVMYLKGGGFQETPTDTEELFEDAELPFQDVMEAWEYFNYLDGNSGPEWEASEENHEDVSNTQPETARKEIKGKFRTLLA</sequence>
<reference evidence="2 3" key="1">
    <citation type="journal article" date="2021" name="BMC Biol.">
        <title>Horizontally acquired antibacterial genes associated with adaptive radiation of ladybird beetles.</title>
        <authorList>
            <person name="Li H.S."/>
            <person name="Tang X.F."/>
            <person name="Huang Y.H."/>
            <person name="Xu Z.Y."/>
            <person name="Chen M.L."/>
            <person name="Du X.Y."/>
            <person name="Qiu B.Y."/>
            <person name="Chen P.T."/>
            <person name="Zhang W."/>
            <person name="Slipinski A."/>
            <person name="Escalona H.E."/>
            <person name="Waterhouse R.M."/>
            <person name="Zwick A."/>
            <person name="Pang H."/>
        </authorList>
    </citation>
    <scope>NUCLEOTIDE SEQUENCE [LARGE SCALE GENOMIC DNA]</scope>
    <source>
        <strain evidence="2">SYSU2018</strain>
    </source>
</reference>
<gene>
    <name evidence="2" type="ORF">HHI36_019616</name>
</gene>
<proteinExistence type="predicted"/>
<dbReference type="EMBL" id="JABFTP020000083">
    <property type="protein sequence ID" value="KAL3274833.1"/>
    <property type="molecule type" value="Genomic_DNA"/>
</dbReference>
<dbReference type="Proteomes" id="UP001516400">
    <property type="component" value="Unassembled WGS sequence"/>
</dbReference>
<comment type="caution">
    <text evidence="2">The sequence shown here is derived from an EMBL/GenBank/DDBJ whole genome shotgun (WGS) entry which is preliminary data.</text>
</comment>
<organism evidence="2 3">
    <name type="scientific">Cryptolaemus montrouzieri</name>
    <dbReference type="NCBI Taxonomy" id="559131"/>
    <lineage>
        <taxon>Eukaryota</taxon>
        <taxon>Metazoa</taxon>
        <taxon>Ecdysozoa</taxon>
        <taxon>Arthropoda</taxon>
        <taxon>Hexapoda</taxon>
        <taxon>Insecta</taxon>
        <taxon>Pterygota</taxon>
        <taxon>Neoptera</taxon>
        <taxon>Endopterygota</taxon>
        <taxon>Coleoptera</taxon>
        <taxon>Polyphaga</taxon>
        <taxon>Cucujiformia</taxon>
        <taxon>Coccinelloidea</taxon>
        <taxon>Coccinellidae</taxon>
        <taxon>Scymninae</taxon>
        <taxon>Scymnini</taxon>
        <taxon>Cryptolaemus</taxon>
    </lineage>
</organism>
<feature type="region of interest" description="Disordered" evidence="1">
    <location>
        <begin position="226"/>
        <end position="267"/>
    </location>
</feature>